<dbReference type="OrthoDB" id="6244833at2759"/>
<reference evidence="2" key="1">
    <citation type="submission" date="2019-07" db="EMBL/GenBank/DDBJ databases">
        <title>Annotation for the trematode Paragonimus miyazaki's.</title>
        <authorList>
            <person name="Choi Y.-J."/>
        </authorList>
    </citation>
    <scope>NUCLEOTIDE SEQUENCE</scope>
    <source>
        <strain evidence="2">Japan</strain>
    </source>
</reference>
<keyword evidence="3" id="KW-1185">Reference proteome</keyword>
<sequence length="260" mass="28616">MCTRCSSCCYACSQVEEESFVDLDMVEDGDVLQDIGMNRTLELLRTMMNQHGRPVVDQPPPAYADFNKYPLTSESEIKPHLSSAWTVGIPSGLYPRPVHTQTEHAVTSASRHNAWMEPFPKPPGEPPPVPPNWFLTRLASIRQSLLTHFAHVGSIRRPATIQPSTSISNVVVQNNPEPTTESSQTIRTHTSECRLNEIQPPPSYSCTESTSSMQLNPGSETSYQSSSPIAVNVLRLSFSGTNPSSISQDARPPGGRRISQ</sequence>
<dbReference type="AlphaFoldDB" id="A0A8S9Z8J9"/>
<proteinExistence type="predicted"/>
<dbReference type="EMBL" id="JTDE01000233">
    <property type="protein sequence ID" value="KAF7261886.1"/>
    <property type="molecule type" value="Genomic_DNA"/>
</dbReference>
<evidence type="ECO:0000313" key="3">
    <source>
        <dbReference type="Proteomes" id="UP000822476"/>
    </source>
</evidence>
<name>A0A8S9Z8J9_9TREM</name>
<feature type="compositionally biased region" description="Polar residues" evidence="1">
    <location>
        <begin position="204"/>
        <end position="226"/>
    </location>
</feature>
<feature type="compositionally biased region" description="Polar residues" evidence="1">
    <location>
        <begin position="166"/>
        <end position="188"/>
    </location>
</feature>
<feature type="region of interest" description="Disordered" evidence="1">
    <location>
        <begin position="240"/>
        <end position="260"/>
    </location>
</feature>
<dbReference type="Proteomes" id="UP000822476">
    <property type="component" value="Unassembled WGS sequence"/>
</dbReference>
<gene>
    <name evidence="2" type="ORF">EG68_00690</name>
</gene>
<organism evidence="2 3">
    <name type="scientific">Paragonimus skrjabini miyazakii</name>
    <dbReference type="NCBI Taxonomy" id="59628"/>
    <lineage>
        <taxon>Eukaryota</taxon>
        <taxon>Metazoa</taxon>
        <taxon>Spiralia</taxon>
        <taxon>Lophotrochozoa</taxon>
        <taxon>Platyhelminthes</taxon>
        <taxon>Trematoda</taxon>
        <taxon>Digenea</taxon>
        <taxon>Plagiorchiida</taxon>
        <taxon>Troglotremata</taxon>
        <taxon>Troglotrematidae</taxon>
        <taxon>Paragonimus</taxon>
    </lineage>
</organism>
<protein>
    <submittedName>
        <fullName evidence="2">Uncharacterized protein</fullName>
    </submittedName>
</protein>
<feature type="region of interest" description="Disordered" evidence="1">
    <location>
        <begin position="166"/>
        <end position="226"/>
    </location>
</feature>
<evidence type="ECO:0000256" key="1">
    <source>
        <dbReference type="SAM" id="MobiDB-lite"/>
    </source>
</evidence>
<accession>A0A8S9Z8J9</accession>
<comment type="caution">
    <text evidence="2">The sequence shown here is derived from an EMBL/GenBank/DDBJ whole genome shotgun (WGS) entry which is preliminary data.</text>
</comment>
<evidence type="ECO:0000313" key="2">
    <source>
        <dbReference type="EMBL" id="KAF7261886.1"/>
    </source>
</evidence>